<evidence type="ECO:0000313" key="3">
    <source>
        <dbReference type="Proteomes" id="UP000185557"/>
    </source>
</evidence>
<evidence type="ECO:0000259" key="1">
    <source>
        <dbReference type="Pfam" id="PF13472"/>
    </source>
</evidence>
<dbReference type="Proteomes" id="UP000185557">
    <property type="component" value="Unassembled WGS sequence"/>
</dbReference>
<protein>
    <submittedName>
        <fullName evidence="2">G-D-S-L family lipolytic protein</fullName>
    </submittedName>
</protein>
<dbReference type="RefSeq" id="WP_073610494.1">
    <property type="nucleotide sequence ID" value="NZ_MRCG01000020.1"/>
</dbReference>
<comment type="caution">
    <text evidence="2">The sequence shown here is derived from an EMBL/GenBank/DDBJ whole genome shotgun (WGS) entry which is preliminary data.</text>
</comment>
<gene>
    <name evidence="2" type="ORF">NIES30_21400</name>
</gene>
<dbReference type="GO" id="GO:0004622">
    <property type="term" value="F:phosphatidylcholine lysophospholipase activity"/>
    <property type="evidence" value="ECO:0007669"/>
    <property type="project" value="TreeGrafter"/>
</dbReference>
<sequence length="236" mass="26560">MLASHPAPTPGIILKQPHPQKVLVLGDSLVYGFGDPEGGGWVERLRRLTMAPGREGAVFYNLGVRGDGVSQVKQRLEHEFRNRGELRNRVPDLLVLSVGLNDSARVGNILGRNRTDLDEFQEHIESLLNQARRLCPVLFVGMTPVNEQAMPFSEVLYYTHSDQWRYREVTRLACTSHNIPYLDVLNLWMGRGEAWWQPLISVDGLHPNVGGYRALLQDILTWDAFQTAVDVPIGQA</sequence>
<dbReference type="PANTHER" id="PTHR30383:SF5">
    <property type="entry name" value="SGNH HYDROLASE-TYPE ESTERASE DOMAIN-CONTAINING PROTEIN"/>
    <property type="match status" value="1"/>
</dbReference>
<dbReference type="Pfam" id="PF13472">
    <property type="entry name" value="Lipase_GDSL_2"/>
    <property type="match status" value="1"/>
</dbReference>
<reference evidence="2 3" key="1">
    <citation type="submission" date="2016-11" db="EMBL/GenBank/DDBJ databases">
        <title>Draft Genome Sequences of Nine Cyanobacterial Strains from Diverse Habitats.</title>
        <authorList>
            <person name="Zhu T."/>
            <person name="Hou S."/>
            <person name="Lu X."/>
            <person name="Hess W.R."/>
        </authorList>
    </citation>
    <scope>NUCLEOTIDE SEQUENCE [LARGE SCALE GENOMIC DNA]</scope>
    <source>
        <strain evidence="2 3">NIES-30</strain>
    </source>
</reference>
<dbReference type="EMBL" id="MRCG01000020">
    <property type="protein sequence ID" value="OKH44793.1"/>
    <property type="molecule type" value="Genomic_DNA"/>
</dbReference>
<keyword evidence="3" id="KW-1185">Reference proteome</keyword>
<dbReference type="InterPro" id="IPR051532">
    <property type="entry name" value="Ester_Hydrolysis_Enzymes"/>
</dbReference>
<dbReference type="SUPFAM" id="SSF52266">
    <property type="entry name" value="SGNH hydrolase"/>
    <property type="match status" value="1"/>
</dbReference>
<dbReference type="OrthoDB" id="252349at2"/>
<dbReference type="AlphaFoldDB" id="A0A1U7J015"/>
<proteinExistence type="predicted"/>
<dbReference type="STRING" id="549789.NIES30_21400"/>
<accession>A0A1U7J015</accession>
<dbReference type="Gene3D" id="3.40.50.1110">
    <property type="entry name" value="SGNH hydrolase"/>
    <property type="match status" value="1"/>
</dbReference>
<feature type="domain" description="SGNH hydrolase-type esterase" evidence="1">
    <location>
        <begin position="24"/>
        <end position="214"/>
    </location>
</feature>
<evidence type="ECO:0000313" key="2">
    <source>
        <dbReference type="EMBL" id="OKH44793.1"/>
    </source>
</evidence>
<organism evidence="2 3">
    <name type="scientific">Phormidium tenue NIES-30</name>
    <dbReference type="NCBI Taxonomy" id="549789"/>
    <lineage>
        <taxon>Bacteria</taxon>
        <taxon>Bacillati</taxon>
        <taxon>Cyanobacteriota</taxon>
        <taxon>Cyanophyceae</taxon>
        <taxon>Oscillatoriophycideae</taxon>
        <taxon>Oscillatoriales</taxon>
        <taxon>Oscillatoriaceae</taxon>
        <taxon>Phormidium</taxon>
    </lineage>
</organism>
<dbReference type="InterPro" id="IPR036514">
    <property type="entry name" value="SGNH_hydro_sf"/>
</dbReference>
<dbReference type="InterPro" id="IPR013830">
    <property type="entry name" value="SGNH_hydro"/>
</dbReference>
<name>A0A1U7J015_9CYAN</name>
<dbReference type="PANTHER" id="PTHR30383">
    <property type="entry name" value="THIOESTERASE 1/PROTEASE 1/LYSOPHOSPHOLIPASE L1"/>
    <property type="match status" value="1"/>
</dbReference>